<accession>A0A3M5TZK0</accession>
<proteinExistence type="predicted"/>
<organism evidence="2 3">
    <name type="scientific">Pseudomonas syringae pv. avii</name>
    <dbReference type="NCBI Taxonomy" id="663959"/>
    <lineage>
        <taxon>Bacteria</taxon>
        <taxon>Pseudomonadati</taxon>
        <taxon>Pseudomonadota</taxon>
        <taxon>Gammaproteobacteria</taxon>
        <taxon>Pseudomonadales</taxon>
        <taxon>Pseudomonadaceae</taxon>
        <taxon>Pseudomonas</taxon>
        <taxon>Pseudomonas syringae</taxon>
    </lineage>
</organism>
<protein>
    <submittedName>
        <fullName evidence="2">Uncharacterized protein</fullName>
    </submittedName>
</protein>
<reference evidence="2 3" key="1">
    <citation type="submission" date="2018-08" db="EMBL/GenBank/DDBJ databases">
        <title>Recombination of ecologically and evolutionarily significant loci maintains genetic cohesion in the Pseudomonas syringae species complex.</title>
        <authorList>
            <person name="Dillon M."/>
            <person name="Thakur S."/>
            <person name="Almeida R.N.D."/>
            <person name="Weir B.S."/>
            <person name="Guttman D.S."/>
        </authorList>
    </citation>
    <scope>NUCLEOTIDE SEQUENCE [LARGE SCALE GENOMIC DNA]</scope>
    <source>
        <strain evidence="2 3">ICMP 14479</strain>
    </source>
</reference>
<feature type="compositionally biased region" description="Basic and acidic residues" evidence="1">
    <location>
        <begin position="38"/>
        <end position="56"/>
    </location>
</feature>
<feature type="region of interest" description="Disordered" evidence="1">
    <location>
        <begin position="22"/>
        <end position="146"/>
    </location>
</feature>
<evidence type="ECO:0000256" key="1">
    <source>
        <dbReference type="SAM" id="MobiDB-lite"/>
    </source>
</evidence>
<comment type="caution">
    <text evidence="2">The sequence shown here is derived from an EMBL/GenBank/DDBJ whole genome shotgun (WGS) entry which is preliminary data.</text>
</comment>
<feature type="compositionally biased region" description="Polar residues" evidence="1">
    <location>
        <begin position="57"/>
        <end position="71"/>
    </location>
</feature>
<gene>
    <name evidence="2" type="ORF">ALP29_201394</name>
</gene>
<dbReference type="Proteomes" id="UP000280395">
    <property type="component" value="Unassembled WGS sequence"/>
</dbReference>
<sequence length="146" mass="16285">MLKHGAQAFECRGLARQIDAQQIGHLPERNNDGSAQCETEHHRVRNEIHQRAEAHHPQQQLEDTGDKGQQQDQHDVVLAGRHGKRTDTGIQHDGNSRRRPADQVPGRTPQASDEHRDNGGVQTVLGRQPGDQRVSDGLRQGQNRTA</sequence>
<dbReference type="AlphaFoldDB" id="A0A3M5TZK0"/>
<evidence type="ECO:0000313" key="3">
    <source>
        <dbReference type="Proteomes" id="UP000280395"/>
    </source>
</evidence>
<name>A0A3M5TZK0_PSESX</name>
<evidence type="ECO:0000313" key="2">
    <source>
        <dbReference type="EMBL" id="RMU39020.1"/>
    </source>
</evidence>
<dbReference type="EMBL" id="RBUA01001646">
    <property type="protein sequence ID" value="RMU39020.1"/>
    <property type="molecule type" value="Genomic_DNA"/>
</dbReference>